<sequence>MDPCTILDCTPELGEERGRSSNFEALGVSTAGIHREITTMLSGESAFLYGNVVTENLENPSSSSPSVSGYDWASRDLKEAVDAHSQCEQRQNQSEQLLNEARLLLGNLQKAGLELKKEWDQLATDLELARKDVFDLKSTITALRAERDALLLTTAEDKELKEEMSEAIVLEHTQGFKSALRQVSHLLNISTKGVDFDPRKDVYEGRLVPLSEILEGALLESEPAGAEEEVIAETVVAEEIKKEASAVPSIYVADVVHVK</sequence>
<evidence type="ECO:0000313" key="2">
    <source>
        <dbReference type="Proteomes" id="UP000053144"/>
    </source>
</evidence>
<dbReference type="Proteomes" id="UP000053144">
    <property type="component" value="Chromosome 11"/>
</dbReference>
<proteinExistence type="predicted"/>
<organism evidence="1 2">
    <name type="scientific">Phaseolus angularis</name>
    <name type="common">Azuki bean</name>
    <name type="synonym">Vigna angularis</name>
    <dbReference type="NCBI Taxonomy" id="3914"/>
    <lineage>
        <taxon>Eukaryota</taxon>
        <taxon>Viridiplantae</taxon>
        <taxon>Streptophyta</taxon>
        <taxon>Embryophyta</taxon>
        <taxon>Tracheophyta</taxon>
        <taxon>Spermatophyta</taxon>
        <taxon>Magnoliopsida</taxon>
        <taxon>eudicotyledons</taxon>
        <taxon>Gunneridae</taxon>
        <taxon>Pentapetalae</taxon>
        <taxon>rosids</taxon>
        <taxon>fabids</taxon>
        <taxon>Fabales</taxon>
        <taxon>Fabaceae</taxon>
        <taxon>Papilionoideae</taxon>
        <taxon>50 kb inversion clade</taxon>
        <taxon>NPAAA clade</taxon>
        <taxon>indigoferoid/millettioid clade</taxon>
        <taxon>Phaseoleae</taxon>
        <taxon>Vigna</taxon>
    </lineage>
</organism>
<dbReference type="AlphaFoldDB" id="A0A0L9VS68"/>
<accession>A0A0L9VS68</accession>
<name>A0A0L9VS68_PHAAN</name>
<evidence type="ECO:0000313" key="1">
    <source>
        <dbReference type="EMBL" id="KOM57717.1"/>
    </source>
</evidence>
<dbReference type="EMBL" id="CM003381">
    <property type="protein sequence ID" value="KOM57717.1"/>
    <property type="molecule type" value="Genomic_DNA"/>
</dbReference>
<protein>
    <submittedName>
        <fullName evidence="1">Uncharacterized protein</fullName>
    </submittedName>
</protein>
<reference evidence="2" key="1">
    <citation type="journal article" date="2015" name="Proc. Natl. Acad. Sci. U.S.A.">
        <title>Genome sequencing of adzuki bean (Vigna angularis) provides insight into high starch and low fat accumulation and domestication.</title>
        <authorList>
            <person name="Yang K."/>
            <person name="Tian Z."/>
            <person name="Chen C."/>
            <person name="Luo L."/>
            <person name="Zhao B."/>
            <person name="Wang Z."/>
            <person name="Yu L."/>
            <person name="Li Y."/>
            <person name="Sun Y."/>
            <person name="Li W."/>
            <person name="Chen Y."/>
            <person name="Li Y."/>
            <person name="Zhang Y."/>
            <person name="Ai D."/>
            <person name="Zhao J."/>
            <person name="Shang C."/>
            <person name="Ma Y."/>
            <person name="Wu B."/>
            <person name="Wang M."/>
            <person name="Gao L."/>
            <person name="Sun D."/>
            <person name="Zhang P."/>
            <person name="Guo F."/>
            <person name="Wang W."/>
            <person name="Li Y."/>
            <person name="Wang J."/>
            <person name="Varshney R.K."/>
            <person name="Wang J."/>
            <person name="Ling H.Q."/>
            <person name="Wan P."/>
        </authorList>
    </citation>
    <scope>NUCLEOTIDE SEQUENCE</scope>
    <source>
        <strain evidence="2">cv. Jingnong 6</strain>
    </source>
</reference>
<dbReference type="Gramene" id="KOM57717">
    <property type="protein sequence ID" value="KOM57717"/>
    <property type="gene ID" value="LR48_Vigan11g075000"/>
</dbReference>
<gene>
    <name evidence="1" type="ORF">LR48_Vigan11g075000</name>
</gene>